<keyword evidence="2" id="KW-0539">Nucleus</keyword>
<dbReference type="GO" id="GO:0006261">
    <property type="term" value="P:DNA-templated DNA replication"/>
    <property type="evidence" value="ECO:0007669"/>
    <property type="project" value="TreeGrafter"/>
</dbReference>
<protein>
    <recommendedName>
        <fullName evidence="6">Mini-chromosome maintenance complex-binding protein</fullName>
    </recommendedName>
</protein>
<dbReference type="EMBL" id="KV784354">
    <property type="protein sequence ID" value="OEU21135.1"/>
    <property type="molecule type" value="Genomic_DNA"/>
</dbReference>
<evidence type="ECO:0000256" key="1">
    <source>
        <dbReference type="ARBA" id="ARBA00004123"/>
    </source>
</evidence>
<organism evidence="4 5">
    <name type="scientific">Fragilariopsis cylindrus CCMP1102</name>
    <dbReference type="NCBI Taxonomy" id="635003"/>
    <lineage>
        <taxon>Eukaryota</taxon>
        <taxon>Sar</taxon>
        <taxon>Stramenopiles</taxon>
        <taxon>Ochrophyta</taxon>
        <taxon>Bacillariophyta</taxon>
        <taxon>Bacillariophyceae</taxon>
        <taxon>Bacillariophycidae</taxon>
        <taxon>Bacillariales</taxon>
        <taxon>Bacillariaceae</taxon>
        <taxon>Fragilariopsis</taxon>
    </lineage>
</organism>
<dbReference type="GO" id="GO:0005634">
    <property type="term" value="C:nucleus"/>
    <property type="evidence" value="ECO:0007669"/>
    <property type="project" value="UniProtKB-SubCell"/>
</dbReference>
<evidence type="ECO:0000313" key="5">
    <source>
        <dbReference type="Proteomes" id="UP000095751"/>
    </source>
</evidence>
<dbReference type="InParanoid" id="A0A1E7FSS4"/>
<dbReference type="KEGG" id="fcy:FRACYDRAFT_259815"/>
<keyword evidence="5" id="KW-1185">Reference proteome</keyword>
<dbReference type="GO" id="GO:0003682">
    <property type="term" value="F:chromatin binding"/>
    <property type="evidence" value="ECO:0007669"/>
    <property type="project" value="TreeGrafter"/>
</dbReference>
<comment type="subcellular location">
    <subcellularLocation>
        <location evidence="1">Nucleus</location>
    </subcellularLocation>
</comment>
<dbReference type="Pfam" id="PF09739">
    <property type="entry name" value="MCM_bind"/>
    <property type="match status" value="2"/>
</dbReference>
<evidence type="ECO:0000313" key="4">
    <source>
        <dbReference type="EMBL" id="OEU21135.1"/>
    </source>
</evidence>
<dbReference type="InterPro" id="IPR019140">
    <property type="entry name" value="MCM_complex-bd"/>
</dbReference>
<feature type="region of interest" description="Disordered" evidence="3">
    <location>
        <begin position="401"/>
        <end position="462"/>
    </location>
</feature>
<feature type="compositionally biased region" description="Polar residues" evidence="3">
    <location>
        <begin position="247"/>
        <end position="258"/>
    </location>
</feature>
<dbReference type="PANTHER" id="PTHR13489:SF0">
    <property type="entry name" value="MINI-CHROMOSOME MAINTENANCE COMPLEX-BINDING PROTEIN"/>
    <property type="match status" value="1"/>
</dbReference>
<gene>
    <name evidence="4" type="ORF">FRACYDRAFT_259815</name>
</gene>
<dbReference type="Proteomes" id="UP000095751">
    <property type="component" value="Unassembled WGS sequence"/>
</dbReference>
<feature type="compositionally biased region" description="Acidic residues" evidence="3">
    <location>
        <begin position="130"/>
        <end position="141"/>
    </location>
</feature>
<sequence length="831" mass="92500">MDAILQTIRQKLSRGENLSINDFNSLEQIHVNNVMTYSNGNNIDNSNDDDDNDDGSINNVIEYLDPAAAAVAVDDKDITTCTHLQPRLVRYVGMVQDMLDPEYYESSDKYGRSTHFVDHCDLLNNNNNNEDNDEDNENDNDNENHKCWAERIPLVVVPIPFASKWLMGSCSDNNKERLRTNINSKSVAVVVSPVSSSNNRAGDRKRGRDDNSNNDDQDSTMKEDNDDGIDEGKNTNSSTTTDHHHQPPNNKKTMTSSTSEDKDNGINNLTTTTTMDWWPAGTCGTSIDQCPVLAKICYDQLLSSLSSKQQQQQKQKQRPLKLNDVVSLVGVLSMNPWEADFSAQSCSTTRVADDGIGICGFEVDSHNEYYVPPPSRLPRLHVLSYKQFDLDDLAKQAIGVANKKKSRNSNNNNNNNNRMDGDDDEIFTTNSNNSRNNDDDNIEQRSCSMEEEEELEIIDGRGGGRGSIERISSLLALDPLSSSLSSTALWTRALYLTLLSDAERQHPQNNPGGDDDVETLPATMVRVGPAERALGCVSLRLSTPDVTSSKALFRQLAEDILPEICPVVAVVDLTTTMMNNNDFSLFPRKDSQGRLKPCPLQLPKGSVVLIHYPLSTYKKNENNQDDAQRETILRDLVQHHRLPYQFEGGVVIPFEADYRIIVVTTQTQELPCTLSVLATTGIGMSSTSSATTTGTETIPSKPELREILMKGRLGNGSTGNDELKKFSSSFLQRAQTDFLERRQRFHQTSSSTLPGEDDFHRWLSLTRLHTKSRRSIDGLSPNGGEAMMVEEIEGPSLSSSSAPLPSEEYWEPTVEDWEAALQLDDAIRDMV</sequence>
<dbReference type="PANTHER" id="PTHR13489">
    <property type="entry name" value="MINI-CHROMOSOME MAINTENANCE COMPLEX-BINDING PROTEIN"/>
    <property type="match status" value="1"/>
</dbReference>
<evidence type="ECO:0008006" key="6">
    <source>
        <dbReference type="Google" id="ProtNLM"/>
    </source>
</evidence>
<feature type="region of interest" description="Disordered" evidence="3">
    <location>
        <begin position="123"/>
        <end position="144"/>
    </location>
</feature>
<dbReference type="AlphaFoldDB" id="A0A1E7FSS4"/>
<reference evidence="4 5" key="1">
    <citation type="submission" date="2016-09" db="EMBL/GenBank/DDBJ databases">
        <title>Extensive genetic diversity and differential bi-allelic expression allows diatom success in the polar Southern Ocean.</title>
        <authorList>
            <consortium name="DOE Joint Genome Institute"/>
            <person name="Mock T."/>
            <person name="Otillar R.P."/>
            <person name="Strauss J."/>
            <person name="Dupont C."/>
            <person name="Frickenhaus S."/>
            <person name="Maumus F."/>
            <person name="Mcmullan M."/>
            <person name="Sanges R."/>
            <person name="Schmutz J."/>
            <person name="Toseland A."/>
            <person name="Valas R."/>
            <person name="Veluchamy A."/>
            <person name="Ward B.J."/>
            <person name="Allen A."/>
            <person name="Barry K."/>
            <person name="Falciatore A."/>
            <person name="Ferrante M."/>
            <person name="Fortunato A.E."/>
            <person name="Gloeckner G."/>
            <person name="Gruber A."/>
            <person name="Hipkin R."/>
            <person name="Janech M."/>
            <person name="Kroth P."/>
            <person name="Leese F."/>
            <person name="Lindquist E."/>
            <person name="Lyon B.R."/>
            <person name="Martin J."/>
            <person name="Mayer C."/>
            <person name="Parker M."/>
            <person name="Quesneville H."/>
            <person name="Raymond J."/>
            <person name="Uhlig C."/>
            <person name="Valentin K.U."/>
            <person name="Worden A.Z."/>
            <person name="Armbrust E.V."/>
            <person name="Bowler C."/>
            <person name="Green B."/>
            <person name="Moulton V."/>
            <person name="Van Oosterhout C."/>
            <person name="Grigoriev I."/>
        </authorList>
    </citation>
    <scope>NUCLEOTIDE SEQUENCE [LARGE SCALE GENOMIC DNA]</scope>
    <source>
        <strain evidence="4 5">CCMP1102</strain>
    </source>
</reference>
<feature type="compositionally biased region" description="Acidic residues" evidence="3">
    <location>
        <begin position="212"/>
        <end position="229"/>
    </location>
</feature>
<proteinExistence type="predicted"/>
<feature type="region of interest" description="Disordered" evidence="3">
    <location>
        <begin position="189"/>
        <end position="270"/>
    </location>
</feature>
<evidence type="ECO:0000256" key="3">
    <source>
        <dbReference type="SAM" id="MobiDB-lite"/>
    </source>
</evidence>
<accession>A0A1E7FSS4</accession>
<feature type="compositionally biased region" description="Basic and acidic residues" evidence="3">
    <location>
        <begin position="201"/>
        <end position="211"/>
    </location>
</feature>
<dbReference type="OrthoDB" id="48289at2759"/>
<evidence type="ECO:0000256" key="2">
    <source>
        <dbReference type="ARBA" id="ARBA00023242"/>
    </source>
</evidence>
<name>A0A1E7FSS4_9STRA</name>
<feature type="compositionally biased region" description="Low complexity" evidence="3">
    <location>
        <begin position="408"/>
        <end position="418"/>
    </location>
</feature>